<proteinExistence type="predicted"/>
<gene>
    <name evidence="2" type="ORF">GA0116948_111127</name>
</gene>
<dbReference type="AlphaFoldDB" id="A0A1C4F5A8"/>
<dbReference type="Gene3D" id="3.50.50.60">
    <property type="entry name" value="FAD/NAD(P)-binding domain"/>
    <property type="match status" value="1"/>
</dbReference>
<dbReference type="SUPFAM" id="SSF51971">
    <property type="entry name" value="Nucleotide-binding domain"/>
    <property type="match status" value="1"/>
</dbReference>
<accession>A0A1C4F5A8</accession>
<dbReference type="Proteomes" id="UP000242818">
    <property type="component" value="Unassembled WGS sequence"/>
</dbReference>
<sequence length="347" mass="38925">MKDYLLIGQGIAGTLLSWHLLQAQKDILVIDEARPDTASRIAAGIINPVSGRRFETAWEYDRIYPFAKDTYAAMAALLHTDTFVERDIFTVFPSAQMQAAFHAKTNTSPYIQPVVENRYAHYLQQEHGAAIVKGATVLLQNLLPAYRRYLAQLGCLQEAVFDFAALELHDNHVSYKGLAAKRIIFCEGPAIARNPFFNFIPFLPNKGEALHIKIPGFFTESILKKSIMLVPQAPEHFWLGSTFAWDFPDTAPTAAKRAELENGLQQLLSVPYTVTGHKAAIRPSTTDRRPVAGLHPQYPQLGVWNGLGTKGCSLAPLMAWHFSQLLENDIPLPPEIEIKRFFNRWKA</sequence>
<dbReference type="PANTHER" id="PTHR13847">
    <property type="entry name" value="SARCOSINE DEHYDROGENASE-RELATED"/>
    <property type="match status" value="1"/>
</dbReference>
<dbReference type="Gene3D" id="3.30.9.10">
    <property type="entry name" value="D-Amino Acid Oxidase, subunit A, domain 2"/>
    <property type="match status" value="1"/>
</dbReference>
<evidence type="ECO:0000313" key="3">
    <source>
        <dbReference type="Proteomes" id="UP000242818"/>
    </source>
</evidence>
<evidence type="ECO:0000313" key="2">
    <source>
        <dbReference type="EMBL" id="SCC50843.1"/>
    </source>
</evidence>
<name>A0A1C4F5A8_9BACT</name>
<organism evidence="2 3">
    <name type="scientific">Chitinophaga costaii</name>
    <dbReference type="NCBI Taxonomy" id="1335309"/>
    <lineage>
        <taxon>Bacteria</taxon>
        <taxon>Pseudomonadati</taxon>
        <taxon>Bacteroidota</taxon>
        <taxon>Chitinophagia</taxon>
        <taxon>Chitinophagales</taxon>
        <taxon>Chitinophagaceae</taxon>
        <taxon>Chitinophaga</taxon>
    </lineage>
</organism>
<feature type="domain" description="FAD dependent oxidoreductase" evidence="1">
    <location>
        <begin position="3"/>
        <end position="324"/>
    </location>
</feature>
<dbReference type="GO" id="GO:0005737">
    <property type="term" value="C:cytoplasm"/>
    <property type="evidence" value="ECO:0007669"/>
    <property type="project" value="TreeGrafter"/>
</dbReference>
<dbReference type="InterPro" id="IPR036188">
    <property type="entry name" value="FAD/NAD-bd_sf"/>
</dbReference>
<reference evidence="2 3" key="1">
    <citation type="submission" date="2016-08" db="EMBL/GenBank/DDBJ databases">
        <authorList>
            <person name="Seilhamer J.J."/>
        </authorList>
    </citation>
    <scope>NUCLEOTIDE SEQUENCE [LARGE SCALE GENOMIC DNA]</scope>
    <source>
        <strain evidence="2 3">A37T2</strain>
    </source>
</reference>
<dbReference type="STRING" id="1335309.GA0116948_111127"/>
<evidence type="ECO:0000259" key="1">
    <source>
        <dbReference type="Pfam" id="PF01266"/>
    </source>
</evidence>
<protein>
    <submittedName>
        <fullName evidence="2">Glycine/D-amino acid oxidase</fullName>
    </submittedName>
</protein>
<dbReference type="InterPro" id="IPR006076">
    <property type="entry name" value="FAD-dep_OxRdtase"/>
</dbReference>
<dbReference type="RefSeq" id="WP_165798480.1">
    <property type="nucleotide sequence ID" value="NZ_FMAR01000011.1"/>
</dbReference>
<keyword evidence="3" id="KW-1185">Reference proteome</keyword>
<dbReference type="EMBL" id="FMAR01000011">
    <property type="protein sequence ID" value="SCC50843.1"/>
    <property type="molecule type" value="Genomic_DNA"/>
</dbReference>
<dbReference type="Pfam" id="PF01266">
    <property type="entry name" value="DAO"/>
    <property type="match status" value="1"/>
</dbReference>